<dbReference type="EMBL" id="JANBPY010000133">
    <property type="protein sequence ID" value="KAJ1968809.1"/>
    <property type="molecule type" value="Genomic_DNA"/>
</dbReference>
<dbReference type="InterPro" id="IPR011016">
    <property type="entry name" value="Znf_RING-CH"/>
</dbReference>
<evidence type="ECO:0000256" key="5">
    <source>
        <dbReference type="ARBA" id="ARBA00022771"/>
    </source>
</evidence>
<feature type="region of interest" description="Disordered" evidence="9">
    <location>
        <begin position="322"/>
        <end position="493"/>
    </location>
</feature>
<dbReference type="FunFam" id="3.30.40.10:FF:000127">
    <property type="entry name" value="E3 ubiquitin-protein ligase RNF181"/>
    <property type="match status" value="1"/>
</dbReference>
<dbReference type="Pfam" id="PF14369">
    <property type="entry name" value="Zn_ribbon_19"/>
    <property type="match status" value="1"/>
</dbReference>
<dbReference type="OrthoDB" id="8062037at2759"/>
<dbReference type="SUPFAM" id="SSF57850">
    <property type="entry name" value="RING/U-box"/>
    <property type="match status" value="1"/>
</dbReference>
<protein>
    <recommendedName>
        <fullName evidence="2">RING-type E3 ubiquitin transferase</fullName>
        <ecNumber evidence="2">2.3.2.27</ecNumber>
    </recommendedName>
</protein>
<evidence type="ECO:0000256" key="4">
    <source>
        <dbReference type="ARBA" id="ARBA00022723"/>
    </source>
</evidence>
<reference evidence="11" key="1">
    <citation type="submission" date="2022-07" db="EMBL/GenBank/DDBJ databases">
        <title>Phylogenomic reconstructions and comparative analyses of Kickxellomycotina fungi.</title>
        <authorList>
            <person name="Reynolds N.K."/>
            <person name="Stajich J.E."/>
            <person name="Barry K."/>
            <person name="Grigoriev I.V."/>
            <person name="Crous P."/>
            <person name="Smith M.E."/>
        </authorList>
    </citation>
    <scope>NUCLEOTIDE SEQUENCE</scope>
    <source>
        <strain evidence="11">RSA 1196</strain>
    </source>
</reference>
<dbReference type="GO" id="GO:0016567">
    <property type="term" value="P:protein ubiquitination"/>
    <property type="evidence" value="ECO:0007669"/>
    <property type="project" value="UniProtKB-ARBA"/>
</dbReference>
<organism evidence="11 12">
    <name type="scientific">Dispira parvispora</name>
    <dbReference type="NCBI Taxonomy" id="1520584"/>
    <lineage>
        <taxon>Eukaryota</taxon>
        <taxon>Fungi</taxon>
        <taxon>Fungi incertae sedis</taxon>
        <taxon>Zoopagomycota</taxon>
        <taxon>Kickxellomycotina</taxon>
        <taxon>Dimargaritomycetes</taxon>
        <taxon>Dimargaritales</taxon>
        <taxon>Dimargaritaceae</taxon>
        <taxon>Dispira</taxon>
    </lineage>
</organism>
<feature type="region of interest" description="Disordered" evidence="9">
    <location>
        <begin position="105"/>
        <end position="193"/>
    </location>
</feature>
<dbReference type="SMART" id="SM01197">
    <property type="entry name" value="FANCL_C"/>
    <property type="match status" value="1"/>
</dbReference>
<feature type="compositionally biased region" description="Low complexity" evidence="9">
    <location>
        <begin position="326"/>
        <end position="348"/>
    </location>
</feature>
<dbReference type="InterPro" id="IPR051834">
    <property type="entry name" value="RING_finger_E3_ligase"/>
</dbReference>
<dbReference type="Proteomes" id="UP001150925">
    <property type="component" value="Unassembled WGS sequence"/>
</dbReference>
<dbReference type="PROSITE" id="PS50089">
    <property type="entry name" value="ZF_RING_2"/>
    <property type="match status" value="1"/>
</dbReference>
<evidence type="ECO:0000256" key="3">
    <source>
        <dbReference type="ARBA" id="ARBA00022679"/>
    </source>
</evidence>
<keyword evidence="3" id="KW-0808">Transferase</keyword>
<feature type="compositionally biased region" description="Polar residues" evidence="9">
    <location>
        <begin position="169"/>
        <end position="189"/>
    </location>
</feature>
<feature type="compositionally biased region" description="Polar residues" evidence="9">
    <location>
        <begin position="375"/>
        <end position="421"/>
    </location>
</feature>
<dbReference type="Gene3D" id="3.30.40.10">
    <property type="entry name" value="Zinc/RING finger domain, C3HC4 (zinc finger)"/>
    <property type="match status" value="1"/>
</dbReference>
<evidence type="ECO:0000256" key="1">
    <source>
        <dbReference type="ARBA" id="ARBA00000900"/>
    </source>
</evidence>
<feature type="domain" description="RING-type" evidence="10">
    <location>
        <begin position="277"/>
        <end position="318"/>
    </location>
</feature>
<comment type="caution">
    <text evidence="11">The sequence shown here is derived from an EMBL/GenBank/DDBJ whole genome shotgun (WGS) entry which is preliminary data.</text>
</comment>
<keyword evidence="4" id="KW-0479">Metal-binding</keyword>
<evidence type="ECO:0000256" key="7">
    <source>
        <dbReference type="ARBA" id="ARBA00022833"/>
    </source>
</evidence>
<keyword evidence="5 8" id="KW-0863">Zinc-finger</keyword>
<feature type="compositionally biased region" description="Low complexity" evidence="9">
    <location>
        <begin position="445"/>
        <end position="472"/>
    </location>
</feature>
<feature type="compositionally biased region" description="Low complexity" evidence="9">
    <location>
        <begin position="134"/>
        <end position="146"/>
    </location>
</feature>
<dbReference type="InterPro" id="IPR039525">
    <property type="entry name" value="RNF126-like_zinc-ribbon"/>
</dbReference>
<dbReference type="GO" id="GO:0005634">
    <property type="term" value="C:nucleus"/>
    <property type="evidence" value="ECO:0007669"/>
    <property type="project" value="TreeGrafter"/>
</dbReference>
<dbReference type="GO" id="GO:0061630">
    <property type="term" value="F:ubiquitin protein ligase activity"/>
    <property type="evidence" value="ECO:0007669"/>
    <property type="project" value="UniProtKB-EC"/>
</dbReference>
<keyword evidence="12" id="KW-1185">Reference proteome</keyword>
<evidence type="ECO:0000256" key="9">
    <source>
        <dbReference type="SAM" id="MobiDB-lite"/>
    </source>
</evidence>
<evidence type="ECO:0000313" key="12">
    <source>
        <dbReference type="Proteomes" id="UP001150925"/>
    </source>
</evidence>
<dbReference type="GO" id="GO:0006511">
    <property type="term" value="P:ubiquitin-dependent protein catabolic process"/>
    <property type="evidence" value="ECO:0007669"/>
    <property type="project" value="TreeGrafter"/>
</dbReference>
<gene>
    <name evidence="11" type="ORF">IWQ62_001016</name>
</gene>
<evidence type="ECO:0000256" key="6">
    <source>
        <dbReference type="ARBA" id="ARBA00022786"/>
    </source>
</evidence>
<dbReference type="AlphaFoldDB" id="A0A9W8AUL9"/>
<comment type="catalytic activity">
    <reaction evidence="1">
        <text>S-ubiquitinyl-[E2 ubiquitin-conjugating enzyme]-L-cysteine + [acceptor protein]-L-lysine = [E2 ubiquitin-conjugating enzyme]-L-cysteine + N(6)-ubiquitinyl-[acceptor protein]-L-lysine.</text>
        <dbReference type="EC" id="2.3.2.27"/>
    </reaction>
</comment>
<accession>A0A9W8AUL9</accession>
<dbReference type="GO" id="GO:0008270">
    <property type="term" value="F:zinc ion binding"/>
    <property type="evidence" value="ECO:0007669"/>
    <property type="project" value="UniProtKB-KW"/>
</dbReference>
<feature type="compositionally biased region" description="Basic and acidic residues" evidence="9">
    <location>
        <begin position="473"/>
        <end position="493"/>
    </location>
</feature>
<feature type="region of interest" description="Disordered" evidence="9">
    <location>
        <begin position="60"/>
        <end position="91"/>
    </location>
</feature>
<dbReference type="SMART" id="SM00184">
    <property type="entry name" value="RING"/>
    <property type="match status" value="1"/>
</dbReference>
<dbReference type="SMART" id="SM00744">
    <property type="entry name" value="RINGv"/>
    <property type="match status" value="1"/>
</dbReference>
<dbReference type="InterPro" id="IPR013083">
    <property type="entry name" value="Znf_RING/FYVE/PHD"/>
</dbReference>
<dbReference type="Pfam" id="PF13639">
    <property type="entry name" value="zf-RING_2"/>
    <property type="match status" value="1"/>
</dbReference>
<evidence type="ECO:0000259" key="10">
    <source>
        <dbReference type="PROSITE" id="PS50089"/>
    </source>
</evidence>
<evidence type="ECO:0000313" key="11">
    <source>
        <dbReference type="EMBL" id="KAJ1968809.1"/>
    </source>
</evidence>
<keyword evidence="6" id="KW-0833">Ubl conjugation pathway</keyword>
<dbReference type="EC" id="2.3.2.27" evidence="2"/>
<dbReference type="CDD" id="cd16454">
    <property type="entry name" value="RING-H2_PA-TM-RING"/>
    <property type="match status" value="1"/>
</dbReference>
<dbReference type="InterPro" id="IPR001841">
    <property type="entry name" value="Znf_RING"/>
</dbReference>
<dbReference type="PANTHER" id="PTHR45931:SF3">
    <property type="entry name" value="RING ZINC FINGER-CONTAINING PROTEIN"/>
    <property type="match status" value="1"/>
</dbReference>
<proteinExistence type="predicted"/>
<dbReference type="PANTHER" id="PTHR45931">
    <property type="entry name" value="SI:CH211-59O9.10"/>
    <property type="match status" value="1"/>
</dbReference>
<keyword evidence="7" id="KW-0862">Zinc</keyword>
<name>A0A9W8AUL9_9FUNG</name>
<evidence type="ECO:0000256" key="2">
    <source>
        <dbReference type="ARBA" id="ARBA00012483"/>
    </source>
</evidence>
<evidence type="ECO:0000256" key="8">
    <source>
        <dbReference type="PROSITE-ProRule" id="PRU00175"/>
    </source>
</evidence>
<sequence length="493" mass="51690">MEHTNSPADNRRNSYWCHQCHREIQPLQTPDLTCPHCNGSFVEMIEAEDDPRAFENIAYGLGSHAGQPPTSSGPPHREPGQSPGFPAPDAVPDVLSQVLSQVFGMPTAGHSAPGPNEPTTIPGGFRVVYGSNIQPQQTSTSPSGQGDEPPRTSQTWGSPLDDGGHVFTASWSMGGPSSDQTSGDTNQQRPPVDFAAGDTLPNILAQLLNVMPGLTGNAMVGNPGDYVFGPRGLDDVITQLMEQQANMNRPRPASDEAISHLSKGKITSEELAESSECSICRDDYTPEDEVTRLPCKHFFHETCITHWLRTNGTCPICREPLEGETQSSSQDAPPSGSASGAAPSQSSGEGNQGDSSSQNAGTGGGFLSSLLFGSRNTNPPNGGTGEASQNSTTDTATNAAIGSGPTAPSTTTADQGSNNENVAPGVVPPLATLLRYLAAERDSHTASPSTTEANPTSNPTTSSGSQPSTSESRQTRSTHEEEDPIARMDDDVD</sequence>